<feature type="chain" id="PRO_5047375645" evidence="2">
    <location>
        <begin position="29"/>
        <end position="215"/>
    </location>
</feature>
<keyword evidence="2" id="KW-0732">Signal</keyword>
<comment type="caution">
    <text evidence="3">The sequence shown here is derived from an EMBL/GenBank/DDBJ whole genome shotgun (WGS) entry which is preliminary data.</text>
</comment>
<dbReference type="Proteomes" id="UP001183648">
    <property type="component" value="Unassembled WGS sequence"/>
</dbReference>
<evidence type="ECO:0000256" key="2">
    <source>
        <dbReference type="SAM" id="SignalP"/>
    </source>
</evidence>
<name>A0ABU2BU81_9ACTN</name>
<proteinExistence type="predicted"/>
<sequence>MTSLPTARNAALLASTALAGLTSMAVVAAPTSAAVPAAVVHTQRDTVADVWLQGETPDLWSEHGARRNVDLTASRVRHAPRMITTTGWFTDLVRTEDRTSTVFWILTSAGRTYRVQHTAGPSRRSGQVFFKQYVDGRLHGRSCPGLTNQVSYADDLMRVVIPRPCLGRPAWVRFHGVAVAFDEESGARYSDAMMDSGPDNQLYSPRIVRDDPPRG</sequence>
<reference evidence="3 4" key="1">
    <citation type="submission" date="2023-07" db="EMBL/GenBank/DDBJ databases">
        <title>Sequencing the genomes of 1000 actinobacteria strains.</title>
        <authorList>
            <person name="Klenk H.-P."/>
        </authorList>
    </citation>
    <scope>NUCLEOTIDE SEQUENCE [LARGE SCALE GENOMIC DNA]</scope>
    <source>
        <strain evidence="3 4">DSM 19426</strain>
    </source>
</reference>
<feature type="signal peptide" evidence="2">
    <location>
        <begin position="1"/>
        <end position="28"/>
    </location>
</feature>
<organism evidence="3 4">
    <name type="scientific">Nocardioides marmoribigeumensis</name>
    <dbReference type="NCBI Taxonomy" id="433649"/>
    <lineage>
        <taxon>Bacteria</taxon>
        <taxon>Bacillati</taxon>
        <taxon>Actinomycetota</taxon>
        <taxon>Actinomycetes</taxon>
        <taxon>Propionibacteriales</taxon>
        <taxon>Nocardioidaceae</taxon>
        <taxon>Nocardioides</taxon>
    </lineage>
</organism>
<gene>
    <name evidence="3" type="ORF">J2S63_000871</name>
</gene>
<dbReference type="EMBL" id="JAVDYG010000001">
    <property type="protein sequence ID" value="MDR7361318.1"/>
    <property type="molecule type" value="Genomic_DNA"/>
</dbReference>
<evidence type="ECO:0000313" key="4">
    <source>
        <dbReference type="Proteomes" id="UP001183648"/>
    </source>
</evidence>
<evidence type="ECO:0000313" key="3">
    <source>
        <dbReference type="EMBL" id="MDR7361318.1"/>
    </source>
</evidence>
<dbReference type="RefSeq" id="WP_310299110.1">
    <property type="nucleotide sequence ID" value="NZ_BAAAPS010000014.1"/>
</dbReference>
<evidence type="ECO:0000256" key="1">
    <source>
        <dbReference type="SAM" id="MobiDB-lite"/>
    </source>
</evidence>
<accession>A0ABU2BU81</accession>
<feature type="region of interest" description="Disordered" evidence="1">
    <location>
        <begin position="191"/>
        <end position="215"/>
    </location>
</feature>
<protein>
    <submittedName>
        <fullName evidence="3">Uncharacterized protein</fullName>
    </submittedName>
</protein>
<keyword evidence="4" id="KW-1185">Reference proteome</keyword>